<dbReference type="InterPro" id="IPR037185">
    <property type="entry name" value="EmrE-like"/>
</dbReference>
<feature type="transmembrane region" description="Helical" evidence="5">
    <location>
        <begin position="181"/>
        <end position="201"/>
    </location>
</feature>
<feature type="transmembrane region" description="Helical" evidence="5">
    <location>
        <begin position="149"/>
        <end position="169"/>
    </location>
</feature>
<evidence type="ECO:0000256" key="5">
    <source>
        <dbReference type="SAM" id="Phobius"/>
    </source>
</evidence>
<keyword evidence="4 5" id="KW-0472">Membrane</keyword>
<reference evidence="7" key="1">
    <citation type="submission" date="2022-10" db="EMBL/GenBank/DDBJ databases">
        <title>Comparative genomics and taxonomic characterization of three novel marine species of genus Reichenbachiella exhibiting antioxidant and polysaccharide degradation activities.</title>
        <authorList>
            <person name="Muhammad N."/>
            <person name="Lee Y.-J."/>
            <person name="Ko J."/>
            <person name="Kim S.-G."/>
        </authorList>
    </citation>
    <scope>NUCLEOTIDE SEQUENCE</scope>
    <source>
        <strain evidence="7">Wsw4-B4</strain>
    </source>
</reference>
<feature type="domain" description="EamA" evidence="6">
    <location>
        <begin position="151"/>
        <end position="286"/>
    </location>
</feature>
<feature type="domain" description="EamA" evidence="6">
    <location>
        <begin position="6"/>
        <end position="138"/>
    </location>
</feature>
<dbReference type="InterPro" id="IPR000620">
    <property type="entry name" value="EamA_dom"/>
</dbReference>
<feature type="transmembrane region" description="Helical" evidence="5">
    <location>
        <begin position="31"/>
        <end position="52"/>
    </location>
</feature>
<evidence type="ECO:0000313" key="7">
    <source>
        <dbReference type="EMBL" id="UXX80249.1"/>
    </source>
</evidence>
<feature type="transmembrane region" description="Helical" evidence="5">
    <location>
        <begin position="92"/>
        <end position="112"/>
    </location>
</feature>
<protein>
    <submittedName>
        <fullName evidence="7">DMT family transporter</fullName>
    </submittedName>
</protein>
<evidence type="ECO:0000256" key="1">
    <source>
        <dbReference type="ARBA" id="ARBA00004141"/>
    </source>
</evidence>
<accession>A0ABY6D260</accession>
<sequence length="303" mass="32409">MKLKNLLLLLVLATLWGPSFLFIKIAIVEISPITLAALRIGLAAILLHIWLFIKGYEFNRSWTFWKHVTVAGFFAQALPFALINWGEQYIDSSIASILNGLTPLATVVIANFAIADERMTVERIVGTTLGFIGLLVLVSPNLVSGADASVLGIVAVAIAAVSYGVGLVYSRLYLIKEKPLYAPSSQLLVAAAYLIPFALLVEGPVAWATLSWGAIGSLLVLGTFGTALAFVIYYKILTSASASYLSLVTYLMPIYGVALGIIFLDEILAVEAIIGAVLILLGIMIANQTIKIPTGRKGSPKVV</sequence>
<keyword evidence="8" id="KW-1185">Reference proteome</keyword>
<dbReference type="Proteomes" id="UP001062165">
    <property type="component" value="Chromosome"/>
</dbReference>
<evidence type="ECO:0000313" key="8">
    <source>
        <dbReference type="Proteomes" id="UP001062165"/>
    </source>
</evidence>
<proteinExistence type="predicted"/>
<feature type="transmembrane region" description="Helical" evidence="5">
    <location>
        <begin position="244"/>
        <end position="263"/>
    </location>
</feature>
<organism evidence="7 8">
    <name type="scientific">Reichenbachiella carrageenanivorans</name>
    <dbReference type="NCBI Taxonomy" id="2979869"/>
    <lineage>
        <taxon>Bacteria</taxon>
        <taxon>Pseudomonadati</taxon>
        <taxon>Bacteroidota</taxon>
        <taxon>Cytophagia</taxon>
        <taxon>Cytophagales</taxon>
        <taxon>Reichenbachiellaceae</taxon>
        <taxon>Reichenbachiella</taxon>
    </lineage>
</organism>
<feature type="transmembrane region" description="Helical" evidence="5">
    <location>
        <begin position="124"/>
        <end position="143"/>
    </location>
</feature>
<dbReference type="PANTHER" id="PTHR32322">
    <property type="entry name" value="INNER MEMBRANE TRANSPORTER"/>
    <property type="match status" value="1"/>
</dbReference>
<dbReference type="Pfam" id="PF00892">
    <property type="entry name" value="EamA"/>
    <property type="match status" value="2"/>
</dbReference>
<evidence type="ECO:0000256" key="3">
    <source>
        <dbReference type="ARBA" id="ARBA00022989"/>
    </source>
</evidence>
<feature type="transmembrane region" description="Helical" evidence="5">
    <location>
        <begin position="64"/>
        <end position="86"/>
    </location>
</feature>
<gene>
    <name evidence="7" type="ORF">N7E81_03935</name>
</gene>
<evidence type="ECO:0000256" key="4">
    <source>
        <dbReference type="ARBA" id="ARBA00023136"/>
    </source>
</evidence>
<keyword evidence="3 5" id="KW-1133">Transmembrane helix</keyword>
<feature type="transmembrane region" description="Helical" evidence="5">
    <location>
        <begin position="269"/>
        <end position="287"/>
    </location>
</feature>
<evidence type="ECO:0000259" key="6">
    <source>
        <dbReference type="Pfam" id="PF00892"/>
    </source>
</evidence>
<comment type="subcellular location">
    <subcellularLocation>
        <location evidence="1">Membrane</location>
        <topology evidence="1">Multi-pass membrane protein</topology>
    </subcellularLocation>
</comment>
<evidence type="ECO:0000256" key="2">
    <source>
        <dbReference type="ARBA" id="ARBA00022692"/>
    </source>
</evidence>
<keyword evidence="2 5" id="KW-0812">Transmembrane</keyword>
<dbReference type="RefSeq" id="WP_263051979.1">
    <property type="nucleotide sequence ID" value="NZ_CP106735.1"/>
</dbReference>
<dbReference type="EMBL" id="CP106735">
    <property type="protein sequence ID" value="UXX80249.1"/>
    <property type="molecule type" value="Genomic_DNA"/>
</dbReference>
<dbReference type="SUPFAM" id="SSF103481">
    <property type="entry name" value="Multidrug resistance efflux transporter EmrE"/>
    <property type="match status" value="2"/>
</dbReference>
<feature type="transmembrane region" description="Helical" evidence="5">
    <location>
        <begin position="207"/>
        <end position="232"/>
    </location>
</feature>
<dbReference type="InterPro" id="IPR050638">
    <property type="entry name" value="AA-Vitamin_Transporters"/>
</dbReference>
<dbReference type="PANTHER" id="PTHR32322:SF9">
    <property type="entry name" value="AMINO-ACID METABOLITE EFFLUX PUMP-RELATED"/>
    <property type="match status" value="1"/>
</dbReference>
<name>A0ABY6D260_9BACT</name>